<sequence>MSRLDTQSSIPVPSSSIIPESPPSSPQRLSKPNASRAIFSPSKNRVKQLAFDLTLPSSSPAFATPQHPIKPIRTLPPLQAPSFKTASVLPINLPAATLRPTAVRLFNRKYNLTLQTPALLALANFIGKHCGSGWKNEGLADGVLEEVAKLWKKQSNASIVTDDGNALKSILKTIETCMSGGRIVAGKGLSRQSSFAFPEGASLEKGFLRPALPNADSFGMSRLDVGKDEDDEDGLKDPREWIKVIDAFEQPPLIYNTSKKHFDKSKTKPSFFPSPSHKTQLFTQRYHVVHQRILRNEGFQQQTMMGSKSDNPSDGSSANKITPISNLLGRSDSFHLLFGLLQVLPTGDLAISDLTGSIPIDIQHARPFPDASAAWFCPGMLLLMHGVYVEDGTGASEASLGSMGGIGATIGGKFLASLIAHPPCERRSTTLGIQDGPEAPLGAAFGWTDFLGLGSEKAMGQRMRALQNRILGPGAPHEGNSKVVIAAEVALDQPTTMSAIRALFAHYAAQPASAVPLAIVLMGNFITAPALTPVADASSIAYKESFNTLASVISDFPTVLSRTSLVFVPGDRDAWPSSFSAGGAPPVPRKPVPELFTSRIRRAVAEANRETRGRSKAGHEGDVVWTSNPSRLSWFGCAGEMVLFRDDITGRLRRSAIRFAKQTDDEMETDEGAMAEAGMDTQPMDVDGEEQPEEVQIDPDVAEARRLTKTICDQAYLAPFPLSTRPVYWDFGHAMQLYPLPSALVIADPEAPSFALNYMGTCVMNPGRLVGGRRGERASWLEFDILTKKGEVKTAQ</sequence>
<feature type="domain" description="DNA polymerase alpha/delta/epsilon subunit B" evidence="9">
    <location>
        <begin position="483"/>
        <end position="755"/>
    </location>
</feature>
<evidence type="ECO:0000256" key="1">
    <source>
        <dbReference type="ARBA" id="ARBA00004123"/>
    </source>
</evidence>
<feature type="region of interest" description="Disordered" evidence="8">
    <location>
        <begin position="1"/>
        <end position="34"/>
    </location>
</feature>
<evidence type="ECO:0000313" key="11">
    <source>
        <dbReference type="Proteomes" id="UP000799302"/>
    </source>
</evidence>
<dbReference type="Pfam" id="PF04042">
    <property type="entry name" value="DNA_pol_E_B"/>
    <property type="match status" value="1"/>
</dbReference>
<keyword evidence="4" id="KW-0235">DNA replication</keyword>
<proteinExistence type="inferred from homology"/>
<dbReference type="OrthoDB" id="10254730at2759"/>
<evidence type="ECO:0000256" key="8">
    <source>
        <dbReference type="SAM" id="MobiDB-lite"/>
    </source>
</evidence>
<evidence type="ECO:0000256" key="6">
    <source>
        <dbReference type="ARBA" id="ARBA00023242"/>
    </source>
</evidence>
<dbReference type="GO" id="GO:0006261">
    <property type="term" value="P:DNA-templated DNA replication"/>
    <property type="evidence" value="ECO:0007669"/>
    <property type="project" value="InterPro"/>
</dbReference>
<evidence type="ECO:0000256" key="4">
    <source>
        <dbReference type="ARBA" id="ARBA00022705"/>
    </source>
</evidence>
<evidence type="ECO:0000256" key="5">
    <source>
        <dbReference type="ARBA" id="ARBA00023125"/>
    </source>
</evidence>
<name>A0A6A6U0X9_9PEZI</name>
<evidence type="ECO:0000256" key="2">
    <source>
        <dbReference type="ARBA" id="ARBA00009560"/>
    </source>
</evidence>
<dbReference type="PANTHER" id="PTHR12708">
    <property type="entry name" value="DNA POLYMERASE EPSILON SUBUNIT B"/>
    <property type="match status" value="1"/>
</dbReference>
<keyword evidence="5" id="KW-0238">DNA-binding</keyword>
<evidence type="ECO:0000313" key="10">
    <source>
        <dbReference type="EMBL" id="KAF2664778.1"/>
    </source>
</evidence>
<dbReference type="InterPro" id="IPR016266">
    <property type="entry name" value="POLE2"/>
</dbReference>
<keyword evidence="11" id="KW-1185">Reference proteome</keyword>
<protein>
    <recommendedName>
        <fullName evidence="3">DNA polymerase epsilon subunit B</fullName>
    </recommendedName>
    <alternativeName>
        <fullName evidence="7">DNA polymerase II subunit 2</fullName>
    </alternativeName>
</protein>
<dbReference type="GO" id="GO:0042276">
    <property type="term" value="P:error-prone translesion synthesis"/>
    <property type="evidence" value="ECO:0007669"/>
    <property type="project" value="TreeGrafter"/>
</dbReference>
<dbReference type="Proteomes" id="UP000799302">
    <property type="component" value="Unassembled WGS sequence"/>
</dbReference>
<comment type="subcellular location">
    <subcellularLocation>
        <location evidence="1">Nucleus</location>
    </subcellularLocation>
</comment>
<dbReference type="GO" id="GO:0003677">
    <property type="term" value="F:DNA binding"/>
    <property type="evidence" value="ECO:0007669"/>
    <property type="project" value="UniProtKB-KW"/>
</dbReference>
<dbReference type="InterPro" id="IPR007185">
    <property type="entry name" value="DNA_pol_a/d/e_bsu"/>
</dbReference>
<comment type="similarity">
    <text evidence="2">Belongs to the DNA polymerase epsilon subunit B family.</text>
</comment>
<reference evidence="10" key="1">
    <citation type="journal article" date="2020" name="Stud. Mycol.">
        <title>101 Dothideomycetes genomes: a test case for predicting lifestyles and emergence of pathogens.</title>
        <authorList>
            <person name="Haridas S."/>
            <person name="Albert R."/>
            <person name="Binder M."/>
            <person name="Bloem J."/>
            <person name="Labutti K."/>
            <person name="Salamov A."/>
            <person name="Andreopoulos B."/>
            <person name="Baker S."/>
            <person name="Barry K."/>
            <person name="Bills G."/>
            <person name="Bluhm B."/>
            <person name="Cannon C."/>
            <person name="Castanera R."/>
            <person name="Culley D."/>
            <person name="Daum C."/>
            <person name="Ezra D."/>
            <person name="Gonzalez J."/>
            <person name="Henrissat B."/>
            <person name="Kuo A."/>
            <person name="Liang C."/>
            <person name="Lipzen A."/>
            <person name="Lutzoni F."/>
            <person name="Magnuson J."/>
            <person name="Mondo S."/>
            <person name="Nolan M."/>
            <person name="Ohm R."/>
            <person name="Pangilinan J."/>
            <person name="Park H.-J."/>
            <person name="Ramirez L."/>
            <person name="Alfaro M."/>
            <person name="Sun H."/>
            <person name="Tritt A."/>
            <person name="Yoshinaga Y."/>
            <person name="Zwiers L.-H."/>
            <person name="Turgeon B."/>
            <person name="Goodwin S."/>
            <person name="Spatafora J."/>
            <person name="Crous P."/>
            <person name="Grigoriev I."/>
        </authorList>
    </citation>
    <scope>NUCLEOTIDE SEQUENCE</scope>
    <source>
        <strain evidence="10">CBS 115976</strain>
    </source>
</reference>
<evidence type="ECO:0000259" key="9">
    <source>
        <dbReference type="Pfam" id="PF04042"/>
    </source>
</evidence>
<dbReference type="AlphaFoldDB" id="A0A6A6U0X9"/>
<dbReference type="PANTHER" id="PTHR12708:SF0">
    <property type="entry name" value="DNA POLYMERASE EPSILON SUBUNIT 2"/>
    <property type="match status" value="1"/>
</dbReference>
<feature type="compositionally biased region" description="Low complexity" evidence="8">
    <location>
        <begin position="8"/>
        <end position="19"/>
    </location>
</feature>
<gene>
    <name evidence="10" type="ORF">BT63DRAFT_393084</name>
</gene>
<dbReference type="EMBL" id="MU004242">
    <property type="protein sequence ID" value="KAF2664778.1"/>
    <property type="molecule type" value="Genomic_DNA"/>
</dbReference>
<keyword evidence="6" id="KW-0539">Nucleus</keyword>
<evidence type="ECO:0000256" key="3">
    <source>
        <dbReference type="ARBA" id="ARBA00016011"/>
    </source>
</evidence>
<evidence type="ECO:0000256" key="7">
    <source>
        <dbReference type="ARBA" id="ARBA00032930"/>
    </source>
</evidence>
<dbReference type="GO" id="GO:0008622">
    <property type="term" value="C:epsilon DNA polymerase complex"/>
    <property type="evidence" value="ECO:0007669"/>
    <property type="project" value="InterPro"/>
</dbReference>
<accession>A0A6A6U0X9</accession>
<organism evidence="10 11">
    <name type="scientific">Microthyrium microscopicum</name>
    <dbReference type="NCBI Taxonomy" id="703497"/>
    <lineage>
        <taxon>Eukaryota</taxon>
        <taxon>Fungi</taxon>
        <taxon>Dikarya</taxon>
        <taxon>Ascomycota</taxon>
        <taxon>Pezizomycotina</taxon>
        <taxon>Dothideomycetes</taxon>
        <taxon>Dothideomycetes incertae sedis</taxon>
        <taxon>Microthyriales</taxon>
        <taxon>Microthyriaceae</taxon>
        <taxon>Microthyrium</taxon>
    </lineage>
</organism>